<comment type="caution">
    <text evidence="2">The sequence shown here is derived from an EMBL/GenBank/DDBJ whole genome shotgun (WGS) entry which is preliminary data.</text>
</comment>
<feature type="region of interest" description="Disordered" evidence="1">
    <location>
        <begin position="1"/>
        <end position="20"/>
    </location>
</feature>
<dbReference type="Proteomes" id="UP000193560">
    <property type="component" value="Unassembled WGS sequence"/>
</dbReference>
<protein>
    <submittedName>
        <fullName evidence="2">Uncharacterized protein</fullName>
    </submittedName>
</protein>
<feature type="region of interest" description="Disordered" evidence="1">
    <location>
        <begin position="28"/>
        <end position="77"/>
    </location>
</feature>
<feature type="compositionally biased region" description="Polar residues" evidence="1">
    <location>
        <begin position="1"/>
        <end position="11"/>
    </location>
</feature>
<evidence type="ECO:0000256" key="1">
    <source>
        <dbReference type="SAM" id="MobiDB-lite"/>
    </source>
</evidence>
<feature type="region of interest" description="Disordered" evidence="1">
    <location>
        <begin position="253"/>
        <end position="401"/>
    </location>
</feature>
<feature type="compositionally biased region" description="Basic and acidic residues" evidence="1">
    <location>
        <begin position="360"/>
        <end position="372"/>
    </location>
</feature>
<evidence type="ECO:0000313" key="3">
    <source>
        <dbReference type="Proteomes" id="UP000193560"/>
    </source>
</evidence>
<feature type="compositionally biased region" description="Low complexity" evidence="1">
    <location>
        <begin position="159"/>
        <end position="189"/>
    </location>
</feature>
<name>A0A1X2I453_9FUNG</name>
<sequence>MTNSAYTLPTTTRKHSEDTMSDYMEINNDDAEAGSILMSLSQQPKQNTKPSPPPSANSTNTMSIRNLLGDSDEGTKHCVPYQTKPMETATAIATTAQQEAKEIPPTYTERRQFTHGMHAQTTSPTLPAASSRMRSTSSPVKNPTESYNWQQQQLDSPPHTYHPQTTQHQYQQLQQQHQRQQHNQYQQHQQHQHQQHQQHQQQQPIKKPYHRQEYQSSYSQQSYQSMKNNPKVRRNALHAYISYMTYSDLTRMKSSRPHPSYSYNVTPPMGKQQYHHPERPPPPPASTAIYERPPPAKQQQQQSQYQQQPPLTAFLKHPHVDPPATVTTPTTPRPNPSLPSIDNHHPPQHHQHHHHLHRPHSMDYVHAHDQQHHPHPYHSPPLPQPQYRQAYPVLPYPPKHP</sequence>
<feature type="compositionally biased region" description="Basic residues" evidence="1">
    <location>
        <begin position="346"/>
        <end position="359"/>
    </location>
</feature>
<reference evidence="2 3" key="1">
    <citation type="submission" date="2016-07" db="EMBL/GenBank/DDBJ databases">
        <title>Pervasive Adenine N6-methylation of Active Genes in Fungi.</title>
        <authorList>
            <consortium name="DOE Joint Genome Institute"/>
            <person name="Mondo S.J."/>
            <person name="Dannebaum R.O."/>
            <person name="Kuo R.C."/>
            <person name="Labutti K."/>
            <person name="Haridas S."/>
            <person name="Kuo A."/>
            <person name="Salamov A."/>
            <person name="Ahrendt S.R."/>
            <person name="Lipzen A."/>
            <person name="Sullivan W."/>
            <person name="Andreopoulos W.B."/>
            <person name="Clum A."/>
            <person name="Lindquist E."/>
            <person name="Daum C."/>
            <person name="Ramamoorthy G.K."/>
            <person name="Gryganskyi A."/>
            <person name="Culley D."/>
            <person name="Magnuson J.K."/>
            <person name="James T.Y."/>
            <person name="O'Malley M.A."/>
            <person name="Stajich J.E."/>
            <person name="Spatafora J.W."/>
            <person name="Visel A."/>
            <person name="Grigoriev I.V."/>
        </authorList>
    </citation>
    <scope>NUCLEOTIDE SEQUENCE [LARGE SCALE GENOMIC DNA]</scope>
    <source>
        <strain evidence="2 3">NRRL 1336</strain>
    </source>
</reference>
<keyword evidence="3" id="KW-1185">Reference proteome</keyword>
<feature type="compositionally biased region" description="Low complexity" evidence="1">
    <location>
        <begin position="297"/>
        <end position="310"/>
    </location>
</feature>
<gene>
    <name evidence="2" type="ORF">BCR42DRAFT_495239</name>
</gene>
<dbReference type="EMBL" id="MCGE01000029">
    <property type="protein sequence ID" value="ORZ08959.1"/>
    <property type="molecule type" value="Genomic_DNA"/>
</dbReference>
<dbReference type="OrthoDB" id="2279977at2759"/>
<evidence type="ECO:0000313" key="2">
    <source>
        <dbReference type="EMBL" id="ORZ08959.1"/>
    </source>
</evidence>
<accession>A0A1X2I453</accession>
<feature type="compositionally biased region" description="Low complexity" evidence="1">
    <location>
        <begin position="214"/>
        <end position="225"/>
    </location>
</feature>
<dbReference type="AlphaFoldDB" id="A0A1X2I453"/>
<feature type="region of interest" description="Disordered" evidence="1">
    <location>
        <begin position="116"/>
        <end position="228"/>
    </location>
</feature>
<organism evidence="2 3">
    <name type="scientific">Absidia repens</name>
    <dbReference type="NCBI Taxonomy" id="90262"/>
    <lineage>
        <taxon>Eukaryota</taxon>
        <taxon>Fungi</taxon>
        <taxon>Fungi incertae sedis</taxon>
        <taxon>Mucoromycota</taxon>
        <taxon>Mucoromycotina</taxon>
        <taxon>Mucoromycetes</taxon>
        <taxon>Mucorales</taxon>
        <taxon>Cunninghamellaceae</taxon>
        <taxon>Absidia</taxon>
    </lineage>
</organism>
<feature type="compositionally biased region" description="Polar residues" evidence="1">
    <location>
        <begin position="132"/>
        <end position="155"/>
    </location>
</feature>
<proteinExistence type="predicted"/>